<dbReference type="InterPro" id="IPR001926">
    <property type="entry name" value="TrpB-like_PALP"/>
</dbReference>
<feature type="domain" description="Tryptophan synthase beta chain-like PALP" evidence="4">
    <location>
        <begin position="16"/>
        <end position="281"/>
    </location>
</feature>
<dbReference type="InterPro" id="IPR036052">
    <property type="entry name" value="TrpB-like_PALP_sf"/>
</dbReference>
<accession>A0ABY1L2G7</accession>
<comment type="caution">
    <text evidence="5">The sequence shown here is derived from an EMBL/GenBank/DDBJ whole genome shotgun (WGS) entry which is preliminary data.</text>
</comment>
<dbReference type="Pfam" id="PF00291">
    <property type="entry name" value="PALP"/>
    <property type="match status" value="1"/>
</dbReference>
<name>A0ABY1L2G7_9FLAO</name>
<evidence type="ECO:0000259" key="4">
    <source>
        <dbReference type="Pfam" id="PF00291"/>
    </source>
</evidence>
<gene>
    <name evidence="5" type="ORF">SAMN05421766_11230</name>
</gene>
<organism evidence="5 6">
    <name type="scientific">Zobellia uliginosa</name>
    <dbReference type="NCBI Taxonomy" id="143224"/>
    <lineage>
        <taxon>Bacteria</taxon>
        <taxon>Pseudomonadati</taxon>
        <taxon>Bacteroidota</taxon>
        <taxon>Flavobacteriia</taxon>
        <taxon>Flavobacteriales</taxon>
        <taxon>Flavobacteriaceae</taxon>
        <taxon>Zobellia</taxon>
    </lineage>
</organism>
<comment type="cofactor">
    <cofactor evidence="1">
        <name>pyridoxal 5'-phosphate</name>
        <dbReference type="ChEBI" id="CHEBI:597326"/>
    </cofactor>
</comment>
<dbReference type="PIRSF" id="PIRSF006278">
    <property type="entry name" value="ACCD_DCysDesulf"/>
    <property type="match status" value="1"/>
</dbReference>
<keyword evidence="6" id="KW-1185">Reference proteome</keyword>
<evidence type="ECO:0000256" key="2">
    <source>
        <dbReference type="ARBA" id="ARBA00008639"/>
    </source>
</evidence>
<evidence type="ECO:0000256" key="3">
    <source>
        <dbReference type="ARBA" id="ARBA00022898"/>
    </source>
</evidence>
<dbReference type="PANTHER" id="PTHR43780:SF2">
    <property type="entry name" value="1-AMINOCYCLOPROPANE-1-CARBOXYLATE DEAMINASE-RELATED"/>
    <property type="match status" value="1"/>
</dbReference>
<proteinExistence type="inferred from homology"/>
<dbReference type="InterPro" id="IPR027278">
    <property type="entry name" value="ACCD_DCysDesulf"/>
</dbReference>
<sequence length="303" mass="33281">MGEMTENQEIDLAILAEKGISLVLKREDRIHPLISGNKYRKLKYNLEEARTKGFDTLLTFGGAFSNHIAATAYAGQLHGFKTIGVIRGEEIAEKWQGNGTLKLAHSHGMEFNFISREAYRNKDSKTLLAGLKQRFGKFYLLPEGGTNALAIKGCEEILTPDDAVFDVVCCAVGTGGTIAGISNAAHASQKVLGFPALKGDFLQEDICKFAPRGNWKLITDYHFGGYAKLTEALVQFINDFNLKTQIPLDPVYTGKMVYGILDLVKNGYFPPKTKILAIHTGGLQGIEGMNQSLKKKNLPLINI</sequence>
<dbReference type="Proteomes" id="UP000185728">
    <property type="component" value="Unassembled WGS sequence"/>
</dbReference>
<protein>
    <submittedName>
        <fullName evidence="5">1-aminocyclopropane-1-carboxylate deaminase</fullName>
    </submittedName>
</protein>
<dbReference type="EMBL" id="FTOB01000012">
    <property type="protein sequence ID" value="SIT13006.1"/>
    <property type="molecule type" value="Genomic_DNA"/>
</dbReference>
<comment type="similarity">
    <text evidence="2">Belongs to the ACC deaminase/D-cysteine desulfhydrase family.</text>
</comment>
<evidence type="ECO:0000313" key="5">
    <source>
        <dbReference type="EMBL" id="SIT13006.1"/>
    </source>
</evidence>
<keyword evidence="3" id="KW-0663">Pyridoxal phosphate</keyword>
<dbReference type="PANTHER" id="PTHR43780">
    <property type="entry name" value="1-AMINOCYCLOPROPANE-1-CARBOXYLATE DEAMINASE-RELATED"/>
    <property type="match status" value="1"/>
</dbReference>
<evidence type="ECO:0000313" key="6">
    <source>
        <dbReference type="Proteomes" id="UP000185728"/>
    </source>
</evidence>
<reference evidence="5 6" key="1">
    <citation type="submission" date="2017-01" db="EMBL/GenBank/DDBJ databases">
        <authorList>
            <person name="Varghese N."/>
            <person name="Submissions S."/>
        </authorList>
    </citation>
    <scope>NUCLEOTIDE SEQUENCE [LARGE SCALE GENOMIC DNA]</scope>
    <source>
        <strain evidence="5 6">DSM 2061</strain>
    </source>
</reference>
<dbReference type="SUPFAM" id="SSF53686">
    <property type="entry name" value="Tryptophan synthase beta subunit-like PLP-dependent enzymes"/>
    <property type="match status" value="1"/>
</dbReference>
<dbReference type="Gene3D" id="3.40.50.1100">
    <property type="match status" value="2"/>
</dbReference>
<evidence type="ECO:0000256" key="1">
    <source>
        <dbReference type="ARBA" id="ARBA00001933"/>
    </source>
</evidence>